<reference evidence="7 8" key="1">
    <citation type="journal article" date="2023" name="Front. Microbiol.">
        <title>Phylogeography and host specificity of Pasteurellaceae pathogenic to sea-farmed fish in the north-east Atlantic.</title>
        <authorList>
            <person name="Gulla S."/>
            <person name="Colquhoun D.J."/>
            <person name="Olsen A.B."/>
            <person name="Spilsberg B."/>
            <person name="Lagesen K."/>
            <person name="Aakesson C.P."/>
            <person name="Strom S."/>
            <person name="Manji F."/>
            <person name="Birkbeck T.H."/>
            <person name="Nilsen H.K."/>
        </authorList>
    </citation>
    <scope>NUCLEOTIDE SEQUENCE [LARGE SCALE GENOMIC DNA]</scope>
    <source>
        <strain evidence="7 8">NVIB3131</strain>
    </source>
</reference>
<dbReference type="Pfam" id="PF00350">
    <property type="entry name" value="Dynamin_N"/>
    <property type="match status" value="1"/>
</dbReference>
<keyword evidence="4" id="KW-0342">GTP-binding</keyword>
<dbReference type="GO" id="GO:0003924">
    <property type="term" value="F:GTPase activity"/>
    <property type="evidence" value="ECO:0007669"/>
    <property type="project" value="InterPro"/>
</dbReference>
<dbReference type="GO" id="GO:0005525">
    <property type="term" value="F:GTP binding"/>
    <property type="evidence" value="ECO:0007669"/>
    <property type="project" value="UniProtKB-KW"/>
</dbReference>
<dbReference type="InterPro" id="IPR027417">
    <property type="entry name" value="P-loop_NTPase"/>
</dbReference>
<dbReference type="RefSeq" id="WP_306350704.1">
    <property type="nucleotide sequence ID" value="NZ_JASAWV010000002.1"/>
</dbReference>
<dbReference type="EMBL" id="JASAXT010000002">
    <property type="protein sequence ID" value="MDP8147651.1"/>
    <property type="molecule type" value="Genomic_DNA"/>
</dbReference>
<keyword evidence="5" id="KW-0472">Membrane</keyword>
<dbReference type="PANTHER" id="PTHR10465">
    <property type="entry name" value="TRANSMEMBRANE GTPASE FZO1"/>
    <property type="match status" value="1"/>
</dbReference>
<organism evidence="7 8">
    <name type="scientific">Phocoenobacter atlanticus subsp. atlanticus</name>
    <dbReference type="NCBI Taxonomy" id="3061285"/>
    <lineage>
        <taxon>Bacteria</taxon>
        <taxon>Pseudomonadati</taxon>
        <taxon>Pseudomonadota</taxon>
        <taxon>Gammaproteobacteria</taxon>
        <taxon>Pasteurellales</taxon>
        <taxon>Pasteurellaceae</taxon>
        <taxon>Phocoenobacter</taxon>
        <taxon>Phocoenobacter atlanticus</taxon>
    </lineage>
</organism>
<dbReference type="PANTHER" id="PTHR10465:SF0">
    <property type="entry name" value="SARCALUMENIN"/>
    <property type="match status" value="1"/>
</dbReference>
<dbReference type="Gene3D" id="3.40.50.300">
    <property type="entry name" value="P-loop containing nucleotide triphosphate hydrolases"/>
    <property type="match status" value="1"/>
</dbReference>
<evidence type="ECO:0000256" key="5">
    <source>
        <dbReference type="ARBA" id="ARBA00023136"/>
    </source>
</evidence>
<feature type="domain" description="Dynamin N-terminal" evidence="6">
    <location>
        <begin position="90"/>
        <end position="260"/>
    </location>
</feature>
<dbReference type="InterPro" id="IPR027094">
    <property type="entry name" value="Mitofusin_fam"/>
</dbReference>
<keyword evidence="3" id="KW-0378">Hydrolase</keyword>
<evidence type="ECO:0000313" key="7">
    <source>
        <dbReference type="EMBL" id="MDP8147651.1"/>
    </source>
</evidence>
<dbReference type="SUPFAM" id="SSF52540">
    <property type="entry name" value="P-loop containing nucleoside triphosphate hydrolases"/>
    <property type="match status" value="1"/>
</dbReference>
<name>A0AAW8CDV0_9PAST</name>
<evidence type="ECO:0000256" key="3">
    <source>
        <dbReference type="ARBA" id="ARBA00022801"/>
    </source>
</evidence>
<protein>
    <submittedName>
        <fullName evidence="7">Dynamin family protein</fullName>
    </submittedName>
</protein>
<sequence>MKNLQNTKKLIEEQKEQLAQISLREKLISHLLNAKQENKFVYQYFETLSNDFLPFVTSQGQLETFQTLKSIGEKLIIIASNPSFHQKTVVAIAGGFSAGKSAFINSLIEDKSIRLPTDINPTTAIPTYILNGENSLKALSSKGGIVELDKIDPNFHFKLSHQFISQFEINLKSIMPQIFLSTPINYEHLCFIDTPGYDPAVMQSCFTEKDREIAENYVSQSDALIWIIGLDANGTIPKTDLDFLSNITSEIKSIYVVLNKADIRPKSAVEEVLRVIKDTLDDYAIDIAGICGYSSLDSEEVCYQGMSLFEFLKKQNKISEKHHCTIDKLYEIKKICHKSILDEINRRKQLKKDLERLGISSVNINLNSDSPVKTNNIQELIDIKKPKIALKKLDILILKLEHAINGCYGIDNKNIQHKYKTLLKNIFKLSFIVFSIKKILNLT</sequence>
<dbReference type="Proteomes" id="UP001226020">
    <property type="component" value="Unassembled WGS sequence"/>
</dbReference>
<dbReference type="GO" id="GO:0016020">
    <property type="term" value="C:membrane"/>
    <property type="evidence" value="ECO:0007669"/>
    <property type="project" value="UniProtKB-SubCell"/>
</dbReference>
<evidence type="ECO:0000256" key="2">
    <source>
        <dbReference type="ARBA" id="ARBA00022741"/>
    </source>
</evidence>
<accession>A0AAW8CDV0</accession>
<keyword evidence="2" id="KW-0547">Nucleotide-binding</keyword>
<evidence type="ECO:0000259" key="6">
    <source>
        <dbReference type="Pfam" id="PF00350"/>
    </source>
</evidence>
<comment type="caution">
    <text evidence="7">The sequence shown here is derived from an EMBL/GenBank/DDBJ whole genome shotgun (WGS) entry which is preliminary data.</text>
</comment>
<comment type="subcellular location">
    <subcellularLocation>
        <location evidence="1">Membrane</location>
    </subcellularLocation>
</comment>
<dbReference type="AlphaFoldDB" id="A0AAW8CDV0"/>
<dbReference type="InterPro" id="IPR045063">
    <property type="entry name" value="Dynamin_N"/>
</dbReference>
<evidence type="ECO:0000256" key="4">
    <source>
        <dbReference type="ARBA" id="ARBA00023134"/>
    </source>
</evidence>
<keyword evidence="8" id="KW-1185">Reference proteome</keyword>
<gene>
    <name evidence="7" type="ORF">QJU57_00960</name>
</gene>
<evidence type="ECO:0000256" key="1">
    <source>
        <dbReference type="ARBA" id="ARBA00004370"/>
    </source>
</evidence>
<evidence type="ECO:0000313" key="8">
    <source>
        <dbReference type="Proteomes" id="UP001226020"/>
    </source>
</evidence>
<proteinExistence type="predicted"/>